<name>A0A0S1S1G4_9CAUD</name>
<keyword evidence="1" id="KW-0812">Transmembrane</keyword>
<keyword evidence="1" id="KW-1133">Transmembrane helix</keyword>
<sequence>MKIGFLGLLALVFITLKLCGVIAWSWWLVLLPLYFGVAVLLFFFLMAIIGWLGLASVGRVAEMMSNSKKKRK</sequence>
<dbReference type="EMBL" id="KT934943">
    <property type="protein sequence ID" value="ALM02430.1"/>
    <property type="molecule type" value="Genomic_DNA"/>
</dbReference>
<accession>A0A0S1S1G4</accession>
<dbReference type="RefSeq" id="YP_009187650.1">
    <property type="nucleotide sequence ID" value="NC_028659.1"/>
</dbReference>
<evidence type="ECO:0000313" key="2">
    <source>
        <dbReference type="EMBL" id="ALM02430.1"/>
    </source>
</evidence>
<dbReference type="Proteomes" id="UP000203990">
    <property type="component" value="Segment"/>
</dbReference>
<dbReference type="Pfam" id="PF10269">
    <property type="entry name" value="Tmemb_185A"/>
    <property type="match status" value="1"/>
</dbReference>
<gene>
    <name evidence="2" type="ORF">KB57_037</name>
</gene>
<dbReference type="KEGG" id="vg:26522993"/>
<proteinExistence type="predicted"/>
<evidence type="ECO:0000256" key="1">
    <source>
        <dbReference type="SAM" id="Phobius"/>
    </source>
</evidence>
<dbReference type="InterPro" id="IPR019396">
    <property type="entry name" value="TM_Fragile-X-F-assoc"/>
</dbReference>
<keyword evidence="3" id="KW-1185">Reference proteome</keyword>
<evidence type="ECO:0000313" key="3">
    <source>
        <dbReference type="Proteomes" id="UP000203990"/>
    </source>
</evidence>
<organism evidence="2 3">
    <name type="scientific">Klebsiella phage vB_KpnM_KB57</name>
    <dbReference type="NCBI Taxonomy" id="1719140"/>
    <lineage>
        <taxon>Viruses</taxon>
        <taxon>Duplodnaviria</taxon>
        <taxon>Heunggongvirae</taxon>
        <taxon>Uroviricota</taxon>
        <taxon>Caudoviricetes</taxon>
        <taxon>Vequintavirinae</taxon>
        <taxon>Mydovirus</taxon>
        <taxon>Mydovirus KB57</taxon>
    </lineage>
</organism>
<dbReference type="OrthoDB" id="28564at10239"/>
<dbReference type="GeneID" id="26522993"/>
<feature type="transmembrane region" description="Helical" evidence="1">
    <location>
        <begin position="35"/>
        <end position="61"/>
    </location>
</feature>
<reference evidence="2 3" key="1">
    <citation type="submission" date="2015-10" db="EMBL/GenBank/DDBJ databases">
        <title>Complete genome sequence of Klebsiella pneumoniae bacteriophage vB_KpnM_KB57.</title>
        <authorList>
            <person name="Volozhantsev N.V."/>
            <person name="Popova A.V."/>
            <person name="Krasilnikova V.M."/>
            <person name="Bogun A.G."/>
        </authorList>
    </citation>
    <scope>NUCLEOTIDE SEQUENCE [LARGE SCALE GENOMIC DNA]</scope>
</reference>
<keyword evidence="1" id="KW-0472">Membrane</keyword>
<protein>
    <submittedName>
        <fullName evidence="2">Putative membrane protein</fullName>
    </submittedName>
</protein>